<feature type="domain" description="SCP2" evidence="1">
    <location>
        <begin position="6"/>
        <end position="106"/>
    </location>
</feature>
<keyword evidence="3" id="KW-1185">Reference proteome</keyword>
<dbReference type="Gene3D" id="3.30.1050.10">
    <property type="entry name" value="SCP2 sterol-binding domain"/>
    <property type="match status" value="1"/>
</dbReference>
<dbReference type="InterPro" id="IPR003033">
    <property type="entry name" value="SCP2_sterol-bd_dom"/>
</dbReference>
<proteinExistence type="predicted"/>
<dbReference type="OrthoDB" id="3592703at2759"/>
<dbReference type="STRING" id="568069.A0A1J1IWR3"/>
<dbReference type="AlphaFoldDB" id="A0A1J1IWR3"/>
<dbReference type="SUPFAM" id="SSF55718">
    <property type="entry name" value="SCP-like"/>
    <property type="match status" value="1"/>
</dbReference>
<gene>
    <name evidence="2" type="ORF">CLUMA_CG016305</name>
</gene>
<dbReference type="EMBL" id="CVRI01000059">
    <property type="protein sequence ID" value="CRL02993.1"/>
    <property type="molecule type" value="Genomic_DNA"/>
</dbReference>
<organism evidence="2 3">
    <name type="scientific">Clunio marinus</name>
    <dbReference type="NCBI Taxonomy" id="568069"/>
    <lineage>
        <taxon>Eukaryota</taxon>
        <taxon>Metazoa</taxon>
        <taxon>Ecdysozoa</taxon>
        <taxon>Arthropoda</taxon>
        <taxon>Hexapoda</taxon>
        <taxon>Insecta</taxon>
        <taxon>Pterygota</taxon>
        <taxon>Neoptera</taxon>
        <taxon>Endopterygota</taxon>
        <taxon>Diptera</taxon>
        <taxon>Nematocera</taxon>
        <taxon>Chironomoidea</taxon>
        <taxon>Chironomidae</taxon>
        <taxon>Clunio</taxon>
    </lineage>
</organism>
<evidence type="ECO:0000313" key="3">
    <source>
        <dbReference type="Proteomes" id="UP000183832"/>
    </source>
</evidence>
<protein>
    <submittedName>
        <fullName evidence="2">CLUMA_CG016305, isoform A</fullName>
    </submittedName>
</protein>
<reference evidence="2 3" key="1">
    <citation type="submission" date="2015-04" db="EMBL/GenBank/DDBJ databases">
        <authorList>
            <person name="Syromyatnikov M.Y."/>
            <person name="Popov V.N."/>
        </authorList>
    </citation>
    <scope>NUCLEOTIDE SEQUENCE [LARGE SCALE GENOMIC DNA]</scope>
</reference>
<sequence>MADEVFKKIEARLTTVDPNDRKVVHIFKFIVTDESGDFFKAWVLDLKAVKIYYTTAEADDEGVEVTLKMKESTLTAILAGELDSTKALNDDMIDVEGNLELIYLLKPFISSV</sequence>
<dbReference type="InterPro" id="IPR036527">
    <property type="entry name" value="SCP2_sterol-bd_dom_sf"/>
</dbReference>
<name>A0A1J1IWR3_9DIPT</name>
<evidence type="ECO:0000259" key="1">
    <source>
        <dbReference type="Pfam" id="PF02036"/>
    </source>
</evidence>
<accession>A0A1J1IWR3</accession>
<dbReference type="Pfam" id="PF02036">
    <property type="entry name" value="SCP2"/>
    <property type="match status" value="1"/>
</dbReference>
<dbReference type="Proteomes" id="UP000183832">
    <property type="component" value="Unassembled WGS sequence"/>
</dbReference>
<evidence type="ECO:0000313" key="2">
    <source>
        <dbReference type="EMBL" id="CRL02993.1"/>
    </source>
</evidence>